<name>A0AA35KES2_9SAUR</name>
<evidence type="ECO:0000313" key="1">
    <source>
        <dbReference type="EMBL" id="CAI5776221.1"/>
    </source>
</evidence>
<dbReference type="EMBL" id="OX395131">
    <property type="protein sequence ID" value="CAI5776221.1"/>
    <property type="molecule type" value="Genomic_DNA"/>
</dbReference>
<keyword evidence="2" id="KW-1185">Reference proteome</keyword>
<dbReference type="AlphaFoldDB" id="A0AA35KES2"/>
<evidence type="ECO:0000313" key="2">
    <source>
        <dbReference type="Proteomes" id="UP001178461"/>
    </source>
</evidence>
<reference evidence="1" key="1">
    <citation type="submission" date="2022-12" db="EMBL/GenBank/DDBJ databases">
        <authorList>
            <person name="Alioto T."/>
            <person name="Alioto T."/>
            <person name="Gomez Garrido J."/>
        </authorList>
    </citation>
    <scope>NUCLEOTIDE SEQUENCE</scope>
</reference>
<accession>A0AA35KES2</accession>
<gene>
    <name evidence="1" type="ORF">PODLI_1B036438</name>
</gene>
<dbReference type="Proteomes" id="UP001178461">
    <property type="component" value="Chromosome 6"/>
</dbReference>
<proteinExistence type="predicted"/>
<sequence length="102" mass="11351">MGQGSSYMLNTYRCRPFIATFKIAELLQCGAILNHKVLVLSCGITLFWSSIFSVGHSWEGPLSHSSSECFYYPRKESAVVCRHMQTNTVQQEVAAMLGVEGN</sequence>
<protein>
    <submittedName>
        <fullName evidence="1">Uncharacterized protein</fullName>
    </submittedName>
</protein>
<organism evidence="1 2">
    <name type="scientific">Podarcis lilfordi</name>
    <name type="common">Lilford's wall lizard</name>
    <dbReference type="NCBI Taxonomy" id="74358"/>
    <lineage>
        <taxon>Eukaryota</taxon>
        <taxon>Metazoa</taxon>
        <taxon>Chordata</taxon>
        <taxon>Craniata</taxon>
        <taxon>Vertebrata</taxon>
        <taxon>Euteleostomi</taxon>
        <taxon>Lepidosauria</taxon>
        <taxon>Squamata</taxon>
        <taxon>Bifurcata</taxon>
        <taxon>Unidentata</taxon>
        <taxon>Episquamata</taxon>
        <taxon>Laterata</taxon>
        <taxon>Lacertibaenia</taxon>
        <taxon>Lacertidae</taxon>
        <taxon>Podarcis</taxon>
    </lineage>
</organism>